<sequence>MGDSRIDGAEEEHGRGAGLYRRRHGGAQPVRAHRRASGGASASRHHRVRVQVRRRGVCGGEGGWRHRDGRAKLDRGAHHAARAQVNRRRRLLSCHRFVADLAKPADFQSMNSANDEIMPR</sequence>
<dbReference type="Proteomes" id="UP000006552">
    <property type="component" value="Chromosome"/>
</dbReference>
<organism evidence="2 3">
    <name type="scientific">Aromatoleum aromaticum (strain DSM 19018 / LMG 30748 / EbN1)</name>
    <name type="common">Azoarcus sp. (strain EbN1)</name>
    <dbReference type="NCBI Taxonomy" id="76114"/>
    <lineage>
        <taxon>Bacteria</taxon>
        <taxon>Pseudomonadati</taxon>
        <taxon>Pseudomonadota</taxon>
        <taxon>Betaproteobacteria</taxon>
        <taxon>Rhodocyclales</taxon>
        <taxon>Rhodocyclaceae</taxon>
        <taxon>Aromatoleum</taxon>
    </lineage>
</organism>
<dbReference type="KEGG" id="eba:ebA4894"/>
<keyword evidence="3" id="KW-1185">Reference proteome</keyword>
<evidence type="ECO:0000256" key="1">
    <source>
        <dbReference type="SAM" id="MobiDB-lite"/>
    </source>
</evidence>
<feature type="compositionally biased region" description="Basic residues" evidence="1">
    <location>
        <begin position="43"/>
        <end position="56"/>
    </location>
</feature>
<feature type="compositionally biased region" description="Basic and acidic residues" evidence="1">
    <location>
        <begin position="63"/>
        <end position="77"/>
    </location>
</feature>
<feature type="region of interest" description="Disordered" evidence="1">
    <location>
        <begin position="1"/>
        <end position="82"/>
    </location>
</feature>
<proteinExistence type="predicted"/>
<dbReference type="STRING" id="76114.ebA4894"/>
<feature type="compositionally biased region" description="Basic and acidic residues" evidence="1">
    <location>
        <begin position="1"/>
        <end position="15"/>
    </location>
</feature>
<feature type="compositionally biased region" description="Basic residues" evidence="1">
    <location>
        <begin position="20"/>
        <end position="36"/>
    </location>
</feature>
<gene>
    <name evidence="2" type="ORF">ebA4894</name>
</gene>
<dbReference type="AlphaFoldDB" id="Q5P1A4"/>
<dbReference type="EMBL" id="CR555306">
    <property type="protein sequence ID" value="CAI08910.1"/>
    <property type="molecule type" value="Genomic_DNA"/>
</dbReference>
<protein>
    <submittedName>
        <fullName evidence="2">Uncharacterized protein</fullName>
    </submittedName>
</protein>
<name>Q5P1A4_AROAE</name>
<accession>Q5P1A4</accession>
<evidence type="ECO:0000313" key="2">
    <source>
        <dbReference type="EMBL" id="CAI08910.1"/>
    </source>
</evidence>
<dbReference type="HOGENOM" id="CLU_2044838_0_0_4"/>
<evidence type="ECO:0000313" key="3">
    <source>
        <dbReference type="Proteomes" id="UP000006552"/>
    </source>
</evidence>
<reference evidence="2 3" key="1">
    <citation type="journal article" date="2005" name="Arch. Microbiol.">
        <title>The genome sequence of an anaerobic aromatic-degrading denitrifying bacterium, strain EbN1.</title>
        <authorList>
            <person name="Rabus R."/>
            <person name="Kube M."/>
            <person name="Heider J."/>
            <person name="Beck A."/>
            <person name="Heitmann K."/>
            <person name="Widdel F."/>
            <person name="Reinhardt R."/>
        </authorList>
    </citation>
    <scope>NUCLEOTIDE SEQUENCE [LARGE SCALE GENOMIC DNA]</scope>
    <source>
        <strain evidence="2 3">EbN1</strain>
    </source>
</reference>